<dbReference type="SUPFAM" id="SSF55658">
    <property type="entry name" value="L9 N-domain-like"/>
    <property type="match status" value="1"/>
</dbReference>
<evidence type="ECO:0000256" key="1">
    <source>
        <dbReference type="ARBA" id="ARBA00010605"/>
    </source>
</evidence>
<dbReference type="NCBIfam" id="TIGR00158">
    <property type="entry name" value="L9"/>
    <property type="match status" value="1"/>
</dbReference>
<dbReference type="InterPro" id="IPR036791">
    <property type="entry name" value="Ribosomal_bL9_C_sf"/>
</dbReference>
<comment type="function">
    <text evidence="7">Binds to the 23S rRNA.</text>
</comment>
<evidence type="ECO:0000256" key="4">
    <source>
        <dbReference type="ARBA" id="ARBA00022980"/>
    </source>
</evidence>
<reference evidence="10" key="1">
    <citation type="journal article" date="2019" name="Int. J. Syst. Evol. Microbiol.">
        <title>The Global Catalogue of Microorganisms (GCM) 10K type strain sequencing project: providing services to taxonomists for standard genome sequencing and annotation.</title>
        <authorList>
            <consortium name="The Broad Institute Genomics Platform"/>
            <consortium name="The Broad Institute Genome Sequencing Center for Infectious Disease"/>
            <person name="Wu L."/>
            <person name="Ma J."/>
        </authorList>
    </citation>
    <scope>NUCLEOTIDE SEQUENCE [LARGE SCALE GENOMIC DNA]</scope>
    <source>
        <strain evidence="10">JCM 1490</strain>
    </source>
</reference>
<dbReference type="InterPro" id="IPR020069">
    <property type="entry name" value="Ribosomal_bL9_C"/>
</dbReference>
<dbReference type="Gene3D" id="3.10.430.100">
    <property type="entry name" value="Ribosomal protein L9, C-terminal domain"/>
    <property type="match status" value="1"/>
</dbReference>
<comment type="caution">
    <text evidence="9">The sequence shown here is derived from an EMBL/GenBank/DDBJ whole genome shotgun (WGS) entry which is preliminary data.</text>
</comment>
<evidence type="ECO:0000259" key="8">
    <source>
        <dbReference type="PROSITE" id="PS00651"/>
    </source>
</evidence>
<keyword evidence="10" id="KW-1185">Reference proteome</keyword>
<keyword evidence="4 7" id="KW-0689">Ribosomal protein</keyword>
<dbReference type="InterPro" id="IPR009027">
    <property type="entry name" value="Ribosomal_bL9/RNase_H1_N"/>
</dbReference>
<evidence type="ECO:0000256" key="7">
    <source>
        <dbReference type="HAMAP-Rule" id="MF_00503"/>
    </source>
</evidence>
<evidence type="ECO:0000313" key="9">
    <source>
        <dbReference type="EMBL" id="MFC7403894.1"/>
    </source>
</evidence>
<dbReference type="Pfam" id="PF01281">
    <property type="entry name" value="Ribosomal_L9_N"/>
    <property type="match status" value="1"/>
</dbReference>
<dbReference type="PANTHER" id="PTHR21368">
    <property type="entry name" value="50S RIBOSOMAL PROTEIN L9"/>
    <property type="match status" value="1"/>
</dbReference>
<feature type="domain" description="Ribosomal protein L9" evidence="8">
    <location>
        <begin position="14"/>
        <end position="41"/>
    </location>
</feature>
<gene>
    <name evidence="7 9" type="primary">rplI</name>
    <name evidence="9" type="ORF">ACFQQL_02130</name>
</gene>
<proteinExistence type="inferred from homology"/>
<keyword evidence="2 7" id="KW-0699">rRNA-binding</keyword>
<dbReference type="InterPro" id="IPR020594">
    <property type="entry name" value="Ribosomal_bL9_bac/chp"/>
</dbReference>
<comment type="similarity">
    <text evidence="1 7">Belongs to the bacterial ribosomal protein bL9 family.</text>
</comment>
<evidence type="ECO:0000256" key="6">
    <source>
        <dbReference type="ARBA" id="ARBA00035292"/>
    </source>
</evidence>
<dbReference type="Pfam" id="PF03948">
    <property type="entry name" value="Ribosomal_L9_C"/>
    <property type="match status" value="1"/>
</dbReference>
<dbReference type="GO" id="GO:0005840">
    <property type="term" value="C:ribosome"/>
    <property type="evidence" value="ECO:0007669"/>
    <property type="project" value="UniProtKB-KW"/>
</dbReference>
<keyword evidence="5 7" id="KW-0687">Ribonucleoprotein</keyword>
<dbReference type="SUPFAM" id="SSF55653">
    <property type="entry name" value="Ribosomal protein L9 C-domain"/>
    <property type="match status" value="1"/>
</dbReference>
<name>A0ABW2Q319_9MICO</name>
<dbReference type="Proteomes" id="UP001596455">
    <property type="component" value="Unassembled WGS sequence"/>
</dbReference>
<dbReference type="RefSeq" id="WP_382390780.1">
    <property type="nucleotide sequence ID" value="NZ_JBHTCQ010000001.1"/>
</dbReference>
<sequence length="150" mass="16090">MAKLILTHEVTGLGSAGDVVEVKDGYARNYLVPRGLATRWTKGGQKQVDTIRAARRSREIATLEEAQDVRDRLQAAPVTVSVRAGDSGRLFGAVTSSDIAAAVKAAGGPELDRRKVEVPAPIKSLGDHKVHVRLHEDVRATVDVHVVPSK</sequence>
<evidence type="ECO:0000256" key="2">
    <source>
        <dbReference type="ARBA" id="ARBA00022730"/>
    </source>
</evidence>
<evidence type="ECO:0000313" key="10">
    <source>
        <dbReference type="Proteomes" id="UP001596455"/>
    </source>
</evidence>
<dbReference type="HAMAP" id="MF_00503">
    <property type="entry name" value="Ribosomal_bL9"/>
    <property type="match status" value="1"/>
</dbReference>
<protein>
    <recommendedName>
        <fullName evidence="6 7">Large ribosomal subunit protein bL9</fullName>
    </recommendedName>
</protein>
<dbReference type="PROSITE" id="PS00651">
    <property type="entry name" value="RIBOSOMAL_L9"/>
    <property type="match status" value="1"/>
</dbReference>
<dbReference type="EMBL" id="JBHTCQ010000001">
    <property type="protein sequence ID" value="MFC7403894.1"/>
    <property type="molecule type" value="Genomic_DNA"/>
</dbReference>
<organism evidence="9 10">
    <name type="scientific">Georgenia alba</name>
    <dbReference type="NCBI Taxonomy" id="2233858"/>
    <lineage>
        <taxon>Bacteria</taxon>
        <taxon>Bacillati</taxon>
        <taxon>Actinomycetota</taxon>
        <taxon>Actinomycetes</taxon>
        <taxon>Micrococcales</taxon>
        <taxon>Bogoriellaceae</taxon>
        <taxon>Georgenia</taxon>
    </lineage>
</organism>
<dbReference type="InterPro" id="IPR000244">
    <property type="entry name" value="Ribosomal_bL9"/>
</dbReference>
<keyword evidence="3 7" id="KW-0694">RNA-binding</keyword>
<dbReference type="InterPro" id="IPR020070">
    <property type="entry name" value="Ribosomal_bL9_N"/>
</dbReference>
<evidence type="ECO:0000256" key="3">
    <source>
        <dbReference type="ARBA" id="ARBA00022884"/>
    </source>
</evidence>
<evidence type="ECO:0000256" key="5">
    <source>
        <dbReference type="ARBA" id="ARBA00023274"/>
    </source>
</evidence>
<accession>A0ABW2Q319</accession>
<dbReference type="InterPro" id="IPR036935">
    <property type="entry name" value="Ribosomal_bL9_N_sf"/>
</dbReference>
<dbReference type="Gene3D" id="3.40.5.10">
    <property type="entry name" value="Ribosomal protein L9, N-terminal domain"/>
    <property type="match status" value="1"/>
</dbReference>